<dbReference type="Proteomes" id="UP000015106">
    <property type="component" value="Chromosome 7"/>
</dbReference>
<reference evidence="1" key="3">
    <citation type="submission" date="2022-06" db="UniProtKB">
        <authorList>
            <consortium name="EnsemblPlants"/>
        </authorList>
    </citation>
    <scope>IDENTIFICATION</scope>
</reference>
<keyword evidence="2" id="KW-1185">Reference proteome</keyword>
<accession>A0A8R7QXD8</accession>
<sequence length="91" mass="9861">GALILSSETPKTEHVCCIKACVCYRPDFGVEDSVIPSMPQGNSTSRESHIPFVPETDLVVCLLHKRKNISSRASQNVQLHLAPKNAGKCTA</sequence>
<proteinExistence type="predicted"/>
<dbReference type="EnsemblPlants" id="TuG1812G0700002207.01.T01">
    <property type="protein sequence ID" value="TuG1812G0700002207.01.T01.cds243359"/>
    <property type="gene ID" value="TuG1812G0700002207.01"/>
</dbReference>
<reference evidence="2" key="1">
    <citation type="journal article" date="2013" name="Nature">
        <title>Draft genome of the wheat A-genome progenitor Triticum urartu.</title>
        <authorList>
            <person name="Ling H.Q."/>
            <person name="Zhao S."/>
            <person name="Liu D."/>
            <person name="Wang J."/>
            <person name="Sun H."/>
            <person name="Zhang C."/>
            <person name="Fan H."/>
            <person name="Li D."/>
            <person name="Dong L."/>
            <person name="Tao Y."/>
            <person name="Gao C."/>
            <person name="Wu H."/>
            <person name="Li Y."/>
            <person name="Cui Y."/>
            <person name="Guo X."/>
            <person name="Zheng S."/>
            <person name="Wang B."/>
            <person name="Yu K."/>
            <person name="Liang Q."/>
            <person name="Yang W."/>
            <person name="Lou X."/>
            <person name="Chen J."/>
            <person name="Feng M."/>
            <person name="Jian J."/>
            <person name="Zhang X."/>
            <person name="Luo G."/>
            <person name="Jiang Y."/>
            <person name="Liu J."/>
            <person name="Wang Z."/>
            <person name="Sha Y."/>
            <person name="Zhang B."/>
            <person name="Wu H."/>
            <person name="Tang D."/>
            <person name="Shen Q."/>
            <person name="Xue P."/>
            <person name="Zou S."/>
            <person name="Wang X."/>
            <person name="Liu X."/>
            <person name="Wang F."/>
            <person name="Yang Y."/>
            <person name="An X."/>
            <person name="Dong Z."/>
            <person name="Zhang K."/>
            <person name="Zhang X."/>
            <person name="Luo M.C."/>
            <person name="Dvorak J."/>
            <person name="Tong Y."/>
            <person name="Wang J."/>
            <person name="Yang H."/>
            <person name="Li Z."/>
            <person name="Wang D."/>
            <person name="Zhang A."/>
            <person name="Wang J."/>
        </authorList>
    </citation>
    <scope>NUCLEOTIDE SEQUENCE</scope>
    <source>
        <strain evidence="2">cv. G1812</strain>
    </source>
</reference>
<protein>
    <submittedName>
        <fullName evidence="1">Uncharacterized protein</fullName>
    </submittedName>
</protein>
<name>A0A8R7QXD8_TRIUA</name>
<evidence type="ECO:0000313" key="1">
    <source>
        <dbReference type="EnsemblPlants" id="TuG1812G0700002207.01.T01.cds243359"/>
    </source>
</evidence>
<dbReference type="AlphaFoldDB" id="A0A8R7QXD8"/>
<evidence type="ECO:0000313" key="2">
    <source>
        <dbReference type="Proteomes" id="UP000015106"/>
    </source>
</evidence>
<reference evidence="1" key="2">
    <citation type="submission" date="2018-03" db="EMBL/GenBank/DDBJ databases">
        <title>The Triticum urartu genome reveals the dynamic nature of wheat genome evolution.</title>
        <authorList>
            <person name="Ling H."/>
            <person name="Ma B."/>
            <person name="Shi X."/>
            <person name="Liu H."/>
            <person name="Dong L."/>
            <person name="Sun H."/>
            <person name="Cao Y."/>
            <person name="Gao Q."/>
            <person name="Zheng S."/>
            <person name="Li Y."/>
            <person name="Yu Y."/>
            <person name="Du H."/>
            <person name="Qi M."/>
            <person name="Li Y."/>
            <person name="Yu H."/>
            <person name="Cui Y."/>
            <person name="Wang N."/>
            <person name="Chen C."/>
            <person name="Wu H."/>
            <person name="Zhao Y."/>
            <person name="Zhang J."/>
            <person name="Li Y."/>
            <person name="Zhou W."/>
            <person name="Zhang B."/>
            <person name="Hu W."/>
            <person name="Eijk M."/>
            <person name="Tang J."/>
            <person name="Witsenboer H."/>
            <person name="Zhao S."/>
            <person name="Li Z."/>
            <person name="Zhang A."/>
            <person name="Wang D."/>
            <person name="Liang C."/>
        </authorList>
    </citation>
    <scope>NUCLEOTIDE SEQUENCE [LARGE SCALE GENOMIC DNA]</scope>
    <source>
        <strain evidence="1">cv. G1812</strain>
    </source>
</reference>
<organism evidence="1 2">
    <name type="scientific">Triticum urartu</name>
    <name type="common">Red wild einkorn</name>
    <name type="synonym">Crithodium urartu</name>
    <dbReference type="NCBI Taxonomy" id="4572"/>
    <lineage>
        <taxon>Eukaryota</taxon>
        <taxon>Viridiplantae</taxon>
        <taxon>Streptophyta</taxon>
        <taxon>Embryophyta</taxon>
        <taxon>Tracheophyta</taxon>
        <taxon>Spermatophyta</taxon>
        <taxon>Magnoliopsida</taxon>
        <taxon>Liliopsida</taxon>
        <taxon>Poales</taxon>
        <taxon>Poaceae</taxon>
        <taxon>BOP clade</taxon>
        <taxon>Pooideae</taxon>
        <taxon>Triticodae</taxon>
        <taxon>Triticeae</taxon>
        <taxon>Triticinae</taxon>
        <taxon>Triticum</taxon>
    </lineage>
</organism>
<dbReference type="Gramene" id="TuG1812G0700002207.01.T01">
    <property type="protein sequence ID" value="TuG1812G0700002207.01.T01.cds243359"/>
    <property type="gene ID" value="TuG1812G0700002207.01"/>
</dbReference>